<keyword evidence="8" id="KW-1185">Reference proteome</keyword>
<reference evidence="8" key="1">
    <citation type="submission" date="2016-10" db="EMBL/GenBank/DDBJ databases">
        <authorList>
            <person name="Varghese N."/>
            <person name="Submissions S."/>
        </authorList>
    </citation>
    <scope>NUCLEOTIDE SEQUENCE [LARGE SCALE GENOMIC DNA]</scope>
    <source>
        <strain evidence="8">DSM 21580</strain>
    </source>
</reference>
<evidence type="ECO:0000313" key="8">
    <source>
        <dbReference type="Proteomes" id="UP000236738"/>
    </source>
</evidence>
<evidence type="ECO:0000259" key="5">
    <source>
        <dbReference type="Pfam" id="PF04542"/>
    </source>
</evidence>
<organism evidence="7 8">
    <name type="scientific">Halpernia humi</name>
    <dbReference type="NCBI Taxonomy" id="493375"/>
    <lineage>
        <taxon>Bacteria</taxon>
        <taxon>Pseudomonadati</taxon>
        <taxon>Bacteroidota</taxon>
        <taxon>Flavobacteriia</taxon>
        <taxon>Flavobacteriales</taxon>
        <taxon>Weeksellaceae</taxon>
        <taxon>Chryseobacterium group</taxon>
        <taxon>Halpernia</taxon>
    </lineage>
</organism>
<dbReference type="PANTHER" id="PTHR43133">
    <property type="entry name" value="RNA POLYMERASE ECF-TYPE SIGMA FACTO"/>
    <property type="match status" value="1"/>
</dbReference>
<dbReference type="InterPro" id="IPR039425">
    <property type="entry name" value="RNA_pol_sigma-70-like"/>
</dbReference>
<dbReference type="InterPro" id="IPR013324">
    <property type="entry name" value="RNA_pol_sigma_r3/r4-like"/>
</dbReference>
<gene>
    <name evidence="7" type="ORF">SAMN05421847_2888</name>
</gene>
<evidence type="ECO:0000313" key="7">
    <source>
        <dbReference type="EMBL" id="SEG60028.1"/>
    </source>
</evidence>
<dbReference type="AlphaFoldDB" id="A0A1H6BGY9"/>
<keyword evidence="4" id="KW-0804">Transcription</keyword>
<dbReference type="Pfam" id="PF08281">
    <property type="entry name" value="Sigma70_r4_2"/>
    <property type="match status" value="1"/>
</dbReference>
<sequence>MQRDLEKEFVSLLKEHQRLVHKICRIYTNDSQSHEDLFQEIAIQVWKSFANFRGEAKFSTWMYRIALNTALSLMKKKQRTILTSSEIDVNILKINSETYKDEEEEKLKKMYAAIHQLSDIEKALVMMYLDDKSHREIAEILGITEGNARVKLNRAKNHLKSLIKN</sequence>
<protein>
    <submittedName>
        <fullName evidence="7">RNA polymerase sigma-70 factor, ECF subfamily</fullName>
    </submittedName>
</protein>
<evidence type="ECO:0000259" key="6">
    <source>
        <dbReference type="Pfam" id="PF08281"/>
    </source>
</evidence>
<dbReference type="EMBL" id="FNUS01000008">
    <property type="protein sequence ID" value="SEG60028.1"/>
    <property type="molecule type" value="Genomic_DNA"/>
</dbReference>
<name>A0A1H6BGY9_9FLAO</name>
<evidence type="ECO:0000256" key="2">
    <source>
        <dbReference type="ARBA" id="ARBA00023015"/>
    </source>
</evidence>
<feature type="domain" description="RNA polymerase sigma-70 region 2" evidence="5">
    <location>
        <begin position="12"/>
        <end position="80"/>
    </location>
</feature>
<dbReference type="InterPro" id="IPR014284">
    <property type="entry name" value="RNA_pol_sigma-70_dom"/>
</dbReference>
<dbReference type="Gene3D" id="1.10.1740.10">
    <property type="match status" value="1"/>
</dbReference>
<dbReference type="SUPFAM" id="SSF88946">
    <property type="entry name" value="Sigma2 domain of RNA polymerase sigma factors"/>
    <property type="match status" value="1"/>
</dbReference>
<comment type="similarity">
    <text evidence="1">Belongs to the sigma-70 factor family. ECF subfamily.</text>
</comment>
<evidence type="ECO:0000256" key="1">
    <source>
        <dbReference type="ARBA" id="ARBA00010641"/>
    </source>
</evidence>
<dbReference type="InterPro" id="IPR013249">
    <property type="entry name" value="RNA_pol_sigma70_r4_t2"/>
</dbReference>
<evidence type="ECO:0000256" key="3">
    <source>
        <dbReference type="ARBA" id="ARBA00023082"/>
    </source>
</evidence>
<dbReference type="SUPFAM" id="SSF88659">
    <property type="entry name" value="Sigma3 and sigma4 domains of RNA polymerase sigma factors"/>
    <property type="match status" value="1"/>
</dbReference>
<dbReference type="InterPro" id="IPR036388">
    <property type="entry name" value="WH-like_DNA-bd_sf"/>
</dbReference>
<dbReference type="GO" id="GO:0003677">
    <property type="term" value="F:DNA binding"/>
    <property type="evidence" value="ECO:0007669"/>
    <property type="project" value="InterPro"/>
</dbReference>
<keyword evidence="3" id="KW-0731">Sigma factor</keyword>
<dbReference type="GO" id="GO:0006352">
    <property type="term" value="P:DNA-templated transcription initiation"/>
    <property type="evidence" value="ECO:0007669"/>
    <property type="project" value="InterPro"/>
</dbReference>
<dbReference type="NCBIfam" id="TIGR02937">
    <property type="entry name" value="sigma70-ECF"/>
    <property type="match status" value="1"/>
</dbReference>
<proteinExistence type="inferred from homology"/>
<dbReference type="Pfam" id="PF04542">
    <property type="entry name" value="Sigma70_r2"/>
    <property type="match status" value="1"/>
</dbReference>
<dbReference type="OrthoDB" id="9780326at2"/>
<dbReference type="RefSeq" id="WP_103914723.1">
    <property type="nucleotide sequence ID" value="NZ_FNUS01000008.1"/>
</dbReference>
<feature type="domain" description="RNA polymerase sigma factor 70 region 4 type 2" evidence="6">
    <location>
        <begin position="109"/>
        <end position="159"/>
    </location>
</feature>
<dbReference type="InterPro" id="IPR007627">
    <property type="entry name" value="RNA_pol_sigma70_r2"/>
</dbReference>
<keyword evidence="2" id="KW-0805">Transcription regulation</keyword>
<dbReference type="Gene3D" id="1.10.10.10">
    <property type="entry name" value="Winged helix-like DNA-binding domain superfamily/Winged helix DNA-binding domain"/>
    <property type="match status" value="1"/>
</dbReference>
<dbReference type="PANTHER" id="PTHR43133:SF45">
    <property type="entry name" value="RNA POLYMERASE ECF-TYPE SIGMA FACTOR"/>
    <property type="match status" value="1"/>
</dbReference>
<dbReference type="InterPro" id="IPR013325">
    <property type="entry name" value="RNA_pol_sigma_r2"/>
</dbReference>
<evidence type="ECO:0000256" key="4">
    <source>
        <dbReference type="ARBA" id="ARBA00023163"/>
    </source>
</evidence>
<dbReference type="GO" id="GO:0016987">
    <property type="term" value="F:sigma factor activity"/>
    <property type="evidence" value="ECO:0007669"/>
    <property type="project" value="UniProtKB-KW"/>
</dbReference>
<dbReference type="Proteomes" id="UP000236738">
    <property type="component" value="Unassembled WGS sequence"/>
</dbReference>
<accession>A0A1H6BGY9</accession>